<protein>
    <submittedName>
        <fullName evidence="2">Uncharacterized protein</fullName>
    </submittedName>
</protein>
<dbReference type="AlphaFoldDB" id="A0A1B6FG31"/>
<feature type="coiled-coil region" evidence="1">
    <location>
        <begin position="155"/>
        <end position="336"/>
    </location>
</feature>
<dbReference type="EMBL" id="GECZ01008586">
    <property type="protein sequence ID" value="JAS61183.1"/>
    <property type="molecule type" value="Transcribed_RNA"/>
</dbReference>
<proteinExistence type="predicted"/>
<keyword evidence="1" id="KW-0175">Coiled coil</keyword>
<sequence length="424" mass="49400">MNQNKSDAKITLKRKGEYTSFVPRKIPIASSQVTKIKNDGTHKSKIWDSTGVSTSNKNRKLHNCLPAELTPIVNKNKQLNSKRKSISLVELPSIQKICTLKKRYSKEHGDETNLSIIASKKCNITSLNSVEEFELARKVCNIFILHSWRKRRYEVTKLRINAQKMENEVQNLNVQIVVLRNLLESEKLRVAVAMSDSAHLKQRLENELKTSDQLRVDLTRLETEKYNQDNKQSQMEIEINSLKNELSSLDCMNKDFKEKIESYYRDIKESREKEAHLLSKLETEEIQLKDQISNLKIMTEKSTVLQKEIERLICINRKLSKEIENKEKAMEKCTIKIRHLDVELNNVKNLNKVQNEDVISLTKEISIEKDKIKEQEKLICGLTSTINQYQLEKDEFEQRLVKMRDGAVFEAIKICSNLFFPFSL</sequence>
<name>A0A1B6FG31_9HEMI</name>
<reference evidence="2" key="1">
    <citation type="submission" date="2015-11" db="EMBL/GenBank/DDBJ databases">
        <title>De novo transcriptome assembly of four potential Pierce s Disease insect vectors from Arizona vineyards.</title>
        <authorList>
            <person name="Tassone E.E."/>
        </authorList>
    </citation>
    <scope>NUCLEOTIDE SEQUENCE</scope>
</reference>
<organism evidence="2">
    <name type="scientific">Cuerna arida</name>
    <dbReference type="NCBI Taxonomy" id="1464854"/>
    <lineage>
        <taxon>Eukaryota</taxon>
        <taxon>Metazoa</taxon>
        <taxon>Ecdysozoa</taxon>
        <taxon>Arthropoda</taxon>
        <taxon>Hexapoda</taxon>
        <taxon>Insecta</taxon>
        <taxon>Pterygota</taxon>
        <taxon>Neoptera</taxon>
        <taxon>Paraneoptera</taxon>
        <taxon>Hemiptera</taxon>
        <taxon>Auchenorrhyncha</taxon>
        <taxon>Membracoidea</taxon>
        <taxon>Cicadellidae</taxon>
        <taxon>Cicadellinae</taxon>
        <taxon>Proconiini</taxon>
        <taxon>Cuerna</taxon>
    </lineage>
</organism>
<evidence type="ECO:0000256" key="1">
    <source>
        <dbReference type="SAM" id="Coils"/>
    </source>
</evidence>
<evidence type="ECO:0000313" key="3">
    <source>
        <dbReference type="EMBL" id="JAS61183.1"/>
    </source>
</evidence>
<accession>A0A1B6FG31</accession>
<gene>
    <name evidence="2" type="ORF">g.19367</name>
    <name evidence="3" type="ORF">g.19368</name>
</gene>
<evidence type="ECO:0000313" key="2">
    <source>
        <dbReference type="EMBL" id="JAS49168.1"/>
    </source>
</evidence>
<dbReference type="EMBL" id="GECZ01020601">
    <property type="protein sequence ID" value="JAS49168.1"/>
    <property type="molecule type" value="Transcribed_RNA"/>
</dbReference>